<name>B3JNT1_9BACT</name>
<comment type="caution">
    <text evidence="1">The sequence shown here is derived from an EMBL/GenBank/DDBJ whole genome shotgun (WGS) entry which is preliminary data.</text>
</comment>
<dbReference type="STRING" id="470145.BACCOP_03597"/>
<dbReference type="Proteomes" id="UP000003146">
    <property type="component" value="Unassembled WGS sequence"/>
</dbReference>
<dbReference type="AlphaFoldDB" id="B3JNT1"/>
<dbReference type="EMBL" id="ABIY02000118">
    <property type="protein sequence ID" value="EDU99496.1"/>
    <property type="molecule type" value="Genomic_DNA"/>
</dbReference>
<gene>
    <name evidence="1" type="ORF">BACCOP_03597</name>
</gene>
<sequence>MHISSQLSRKKRGMTFRCIFYLFTPLLYFSQAMQRLFLCCYIKY</sequence>
<reference evidence="1 2" key="1">
    <citation type="submission" date="2008-04" db="EMBL/GenBank/DDBJ databases">
        <title>Draft genome sequence of Bacteroides coprocola (DSM 17136).</title>
        <authorList>
            <person name="Sudarsanam P."/>
            <person name="Ley R."/>
            <person name="Guruge J."/>
            <person name="Turnbaugh P.J."/>
            <person name="Mahowald M."/>
            <person name="Liep D."/>
            <person name="Gordon J."/>
        </authorList>
    </citation>
    <scope>NUCLEOTIDE SEQUENCE [LARGE SCALE GENOMIC DNA]</scope>
    <source>
        <strain evidence="1 2">DSM 17136</strain>
    </source>
</reference>
<evidence type="ECO:0000313" key="2">
    <source>
        <dbReference type="Proteomes" id="UP000003146"/>
    </source>
</evidence>
<protein>
    <submittedName>
        <fullName evidence="1">Uncharacterized protein</fullName>
    </submittedName>
</protein>
<dbReference type="HOGENOM" id="CLU_3212268_0_0_10"/>
<accession>B3JNT1</accession>
<organism evidence="1 2">
    <name type="scientific">Phocaeicola coprocola DSM 17136</name>
    <dbReference type="NCBI Taxonomy" id="470145"/>
    <lineage>
        <taxon>Bacteria</taxon>
        <taxon>Pseudomonadati</taxon>
        <taxon>Bacteroidota</taxon>
        <taxon>Bacteroidia</taxon>
        <taxon>Bacteroidales</taxon>
        <taxon>Bacteroidaceae</taxon>
        <taxon>Phocaeicola</taxon>
    </lineage>
</organism>
<proteinExistence type="predicted"/>
<evidence type="ECO:0000313" key="1">
    <source>
        <dbReference type="EMBL" id="EDU99496.1"/>
    </source>
</evidence>
<reference evidence="1 2" key="2">
    <citation type="submission" date="2008-04" db="EMBL/GenBank/DDBJ databases">
        <authorList>
            <person name="Fulton L."/>
            <person name="Clifton S."/>
            <person name="Fulton B."/>
            <person name="Xu J."/>
            <person name="Minx P."/>
            <person name="Pepin K.H."/>
            <person name="Johnson M."/>
            <person name="Thiruvilangam P."/>
            <person name="Bhonagiri V."/>
            <person name="Nash W.E."/>
            <person name="Mardis E.R."/>
            <person name="Wilson R.K."/>
        </authorList>
    </citation>
    <scope>NUCLEOTIDE SEQUENCE [LARGE SCALE GENOMIC DNA]</scope>
    <source>
        <strain evidence="1 2">DSM 17136</strain>
    </source>
</reference>